<evidence type="ECO:0000256" key="1">
    <source>
        <dbReference type="SAM" id="MobiDB-lite"/>
    </source>
</evidence>
<organism evidence="3 4">
    <name type="scientific">Aspergillus ellipticus CBS 707.79</name>
    <dbReference type="NCBI Taxonomy" id="1448320"/>
    <lineage>
        <taxon>Eukaryota</taxon>
        <taxon>Fungi</taxon>
        <taxon>Dikarya</taxon>
        <taxon>Ascomycota</taxon>
        <taxon>Pezizomycotina</taxon>
        <taxon>Eurotiomycetes</taxon>
        <taxon>Eurotiomycetidae</taxon>
        <taxon>Eurotiales</taxon>
        <taxon>Aspergillaceae</taxon>
        <taxon>Aspergillus</taxon>
        <taxon>Aspergillus subgen. Circumdati</taxon>
    </lineage>
</organism>
<name>A0A319EGS0_9EURO</name>
<protein>
    <submittedName>
        <fullName evidence="3">Uncharacterized protein</fullName>
    </submittedName>
</protein>
<evidence type="ECO:0000313" key="4">
    <source>
        <dbReference type="Proteomes" id="UP000247810"/>
    </source>
</evidence>
<keyword evidence="2" id="KW-0812">Transmembrane</keyword>
<feature type="compositionally biased region" description="Basic residues" evidence="1">
    <location>
        <begin position="78"/>
        <end position="88"/>
    </location>
</feature>
<gene>
    <name evidence="3" type="ORF">BO71DRAFT_402487</name>
</gene>
<keyword evidence="2" id="KW-0472">Membrane</keyword>
<proteinExistence type="predicted"/>
<evidence type="ECO:0000256" key="2">
    <source>
        <dbReference type="SAM" id="Phobius"/>
    </source>
</evidence>
<evidence type="ECO:0000313" key="3">
    <source>
        <dbReference type="EMBL" id="PYH90142.1"/>
    </source>
</evidence>
<dbReference type="AlphaFoldDB" id="A0A319EGS0"/>
<feature type="region of interest" description="Disordered" evidence="1">
    <location>
        <begin position="78"/>
        <end position="118"/>
    </location>
</feature>
<keyword evidence="4" id="KW-1185">Reference proteome</keyword>
<accession>A0A319EGS0</accession>
<feature type="transmembrane region" description="Helical" evidence="2">
    <location>
        <begin position="13"/>
        <end position="32"/>
    </location>
</feature>
<keyword evidence="2" id="KW-1133">Transmembrane helix</keyword>
<dbReference type="VEuPathDB" id="FungiDB:BO71DRAFT_402487"/>
<dbReference type="EMBL" id="KZ825996">
    <property type="protein sequence ID" value="PYH90142.1"/>
    <property type="molecule type" value="Genomic_DNA"/>
</dbReference>
<reference evidence="3 4" key="1">
    <citation type="submission" date="2018-02" db="EMBL/GenBank/DDBJ databases">
        <title>The genomes of Aspergillus section Nigri reveals drivers in fungal speciation.</title>
        <authorList>
            <consortium name="DOE Joint Genome Institute"/>
            <person name="Vesth T.C."/>
            <person name="Nybo J."/>
            <person name="Theobald S."/>
            <person name="Brandl J."/>
            <person name="Frisvad J.C."/>
            <person name="Nielsen K.F."/>
            <person name="Lyhne E.K."/>
            <person name="Kogle M.E."/>
            <person name="Kuo A."/>
            <person name="Riley R."/>
            <person name="Clum A."/>
            <person name="Nolan M."/>
            <person name="Lipzen A."/>
            <person name="Salamov A."/>
            <person name="Henrissat B."/>
            <person name="Wiebenga A."/>
            <person name="De vries R.P."/>
            <person name="Grigoriev I.V."/>
            <person name="Mortensen U.H."/>
            <person name="Andersen M.R."/>
            <person name="Baker S.E."/>
        </authorList>
    </citation>
    <scope>NUCLEOTIDE SEQUENCE [LARGE SCALE GENOMIC DNA]</scope>
    <source>
        <strain evidence="3 4">CBS 707.79</strain>
    </source>
</reference>
<sequence>MQDSCPTTLWAKIVWFLVLRPFLLTIGYSNIVKDRQCSYYERLDQPPTSPGKTVSKIHRCAWDCCICNIMDLKYPKHASSKSRHRRKSSANDSQSSHHGQERIKKNKCKINKNKCPMD</sequence>
<dbReference type="Proteomes" id="UP000247810">
    <property type="component" value="Unassembled WGS sequence"/>
</dbReference>